<evidence type="ECO:0000256" key="3">
    <source>
        <dbReference type="ARBA" id="ARBA00009370"/>
    </source>
</evidence>
<dbReference type="PROSITE" id="PS00761">
    <property type="entry name" value="SPASE_I_3"/>
    <property type="match status" value="1"/>
</dbReference>
<dbReference type="GO" id="GO:0009003">
    <property type="term" value="F:signal peptidase activity"/>
    <property type="evidence" value="ECO:0007669"/>
    <property type="project" value="UniProtKB-EC"/>
</dbReference>
<feature type="region of interest" description="Disordered" evidence="7">
    <location>
        <begin position="1"/>
        <end position="39"/>
    </location>
</feature>
<keyword evidence="6" id="KW-0472">Membrane</keyword>
<comment type="subcellular location">
    <subcellularLocation>
        <location evidence="2">Cell membrane</location>
        <topology evidence="2">Single-pass type II membrane protein</topology>
    </subcellularLocation>
    <subcellularLocation>
        <location evidence="6">Membrane</location>
        <topology evidence="6">Single-pass type II membrane protein</topology>
    </subcellularLocation>
</comment>
<dbReference type="EC" id="3.4.21.89" evidence="4 6"/>
<dbReference type="Proteomes" id="UP000749311">
    <property type="component" value="Unassembled WGS sequence"/>
</dbReference>
<evidence type="ECO:0000259" key="8">
    <source>
        <dbReference type="Pfam" id="PF10502"/>
    </source>
</evidence>
<dbReference type="InterPro" id="IPR036286">
    <property type="entry name" value="LexA/Signal_pep-like_sf"/>
</dbReference>
<dbReference type="EMBL" id="JAAMOZ010000001">
    <property type="protein sequence ID" value="NIH57373.1"/>
    <property type="molecule type" value="Genomic_DNA"/>
</dbReference>
<name>A0ABX0SG65_9ACTN</name>
<dbReference type="PANTHER" id="PTHR43390">
    <property type="entry name" value="SIGNAL PEPTIDASE I"/>
    <property type="match status" value="1"/>
</dbReference>
<proteinExistence type="inferred from homology"/>
<evidence type="ECO:0000256" key="4">
    <source>
        <dbReference type="ARBA" id="ARBA00013208"/>
    </source>
</evidence>
<feature type="domain" description="Peptidase S26" evidence="8">
    <location>
        <begin position="51"/>
        <end position="249"/>
    </location>
</feature>
<protein>
    <recommendedName>
        <fullName evidence="4 6">Signal peptidase I</fullName>
        <ecNumber evidence="4 6">3.4.21.89</ecNumber>
    </recommendedName>
</protein>
<dbReference type="Gene3D" id="2.10.109.10">
    <property type="entry name" value="Umud Fragment, subunit A"/>
    <property type="match status" value="1"/>
</dbReference>
<comment type="similarity">
    <text evidence="3 6">Belongs to the peptidase S26 family.</text>
</comment>
<keyword evidence="6" id="KW-0645">Protease</keyword>
<feature type="compositionally biased region" description="Polar residues" evidence="7">
    <location>
        <begin position="13"/>
        <end position="27"/>
    </location>
</feature>
<evidence type="ECO:0000256" key="6">
    <source>
        <dbReference type="RuleBase" id="RU362042"/>
    </source>
</evidence>
<dbReference type="RefSeq" id="WP_341770087.1">
    <property type="nucleotide sequence ID" value="NZ_BAAAOO010000013.1"/>
</dbReference>
<dbReference type="InterPro" id="IPR019533">
    <property type="entry name" value="Peptidase_S26"/>
</dbReference>
<evidence type="ECO:0000313" key="10">
    <source>
        <dbReference type="Proteomes" id="UP000749311"/>
    </source>
</evidence>
<comment type="catalytic activity">
    <reaction evidence="1 6">
        <text>Cleavage of hydrophobic, N-terminal signal or leader sequences from secreted and periplasmic proteins.</text>
        <dbReference type="EC" id="3.4.21.89"/>
    </reaction>
</comment>
<dbReference type="InterPro" id="IPR000223">
    <property type="entry name" value="Pept_S26A_signal_pept_1"/>
</dbReference>
<keyword evidence="10" id="KW-1185">Reference proteome</keyword>
<keyword evidence="5 6" id="KW-0378">Hydrolase</keyword>
<dbReference type="CDD" id="cd06530">
    <property type="entry name" value="S26_SPase_I"/>
    <property type="match status" value="1"/>
</dbReference>
<dbReference type="SUPFAM" id="SSF51306">
    <property type="entry name" value="LexA/Signal peptidase"/>
    <property type="match status" value="1"/>
</dbReference>
<sequence length="288" mass="30533">MSVRKRRTAGTARGSSSTDPATGATDTSSEDDLGETRTRPGAARQVGAFLIEAALAIVVALVLTALLRVFVFQVFEVPSGSMEHTLEEQDRIVAVRVEGFSRGDVVVFEDPPSGWMGKQPEATNPVRRAMENLYLLPDSTQAYLVKRVIGMPGDRVTCCDQQGRVTVNGVALDEESYLYTDASGQTVEPSATTFDVIVPADHLFVMGDHRDRSGDSRIHLCEQTSSGVPAGMNGFVPIENVVGPAKAIVLPLNRMTAFSTPATFAAIPAAAQSPPADPVLGAGTCQQG</sequence>
<reference evidence="9 10" key="1">
    <citation type="submission" date="2020-02" db="EMBL/GenBank/DDBJ databases">
        <title>Sequencing the genomes of 1000 actinobacteria strains.</title>
        <authorList>
            <person name="Klenk H.-P."/>
        </authorList>
    </citation>
    <scope>NUCLEOTIDE SEQUENCE [LARGE SCALE GENOMIC DNA]</scope>
    <source>
        <strain evidence="9 10">DSM 19609</strain>
    </source>
</reference>
<gene>
    <name evidence="9" type="ORF">FB473_002018</name>
</gene>
<dbReference type="InterPro" id="IPR019758">
    <property type="entry name" value="Pept_S26A_signal_pept_1_CS"/>
</dbReference>
<accession>A0ABX0SG65</accession>
<dbReference type="PANTHER" id="PTHR43390:SF1">
    <property type="entry name" value="CHLOROPLAST PROCESSING PEPTIDASE"/>
    <property type="match status" value="1"/>
</dbReference>
<evidence type="ECO:0000313" key="9">
    <source>
        <dbReference type="EMBL" id="NIH57373.1"/>
    </source>
</evidence>
<evidence type="ECO:0000256" key="7">
    <source>
        <dbReference type="SAM" id="MobiDB-lite"/>
    </source>
</evidence>
<dbReference type="Pfam" id="PF10502">
    <property type="entry name" value="Peptidase_S26"/>
    <property type="match status" value="1"/>
</dbReference>
<evidence type="ECO:0000256" key="5">
    <source>
        <dbReference type="ARBA" id="ARBA00022801"/>
    </source>
</evidence>
<feature type="transmembrane region" description="Helical" evidence="6">
    <location>
        <begin position="46"/>
        <end position="71"/>
    </location>
</feature>
<keyword evidence="6" id="KW-1133">Transmembrane helix</keyword>
<organism evidence="9 10">
    <name type="scientific">Brooklawnia cerclae</name>
    <dbReference type="NCBI Taxonomy" id="349934"/>
    <lineage>
        <taxon>Bacteria</taxon>
        <taxon>Bacillati</taxon>
        <taxon>Actinomycetota</taxon>
        <taxon>Actinomycetes</taxon>
        <taxon>Propionibacteriales</taxon>
        <taxon>Propionibacteriaceae</taxon>
        <taxon>Brooklawnia</taxon>
    </lineage>
</organism>
<keyword evidence="6" id="KW-0812">Transmembrane</keyword>
<comment type="caution">
    <text evidence="9">The sequence shown here is derived from an EMBL/GenBank/DDBJ whole genome shotgun (WGS) entry which is preliminary data.</text>
</comment>
<evidence type="ECO:0000256" key="2">
    <source>
        <dbReference type="ARBA" id="ARBA00004401"/>
    </source>
</evidence>
<dbReference type="PRINTS" id="PR00727">
    <property type="entry name" value="LEADERPTASE"/>
</dbReference>
<dbReference type="NCBIfam" id="TIGR02227">
    <property type="entry name" value="sigpep_I_bact"/>
    <property type="match status" value="1"/>
</dbReference>
<evidence type="ECO:0000256" key="1">
    <source>
        <dbReference type="ARBA" id="ARBA00000677"/>
    </source>
</evidence>